<evidence type="ECO:0000313" key="2">
    <source>
        <dbReference type="Proteomes" id="UP001064048"/>
    </source>
</evidence>
<keyword evidence="2" id="KW-1185">Reference proteome</keyword>
<protein>
    <submittedName>
        <fullName evidence="1">Uncharacterized protein</fullName>
    </submittedName>
</protein>
<dbReference type="Proteomes" id="UP001064048">
    <property type="component" value="Chromosome 30"/>
</dbReference>
<dbReference type="EMBL" id="CM046130">
    <property type="protein sequence ID" value="KAI8431327.1"/>
    <property type="molecule type" value="Genomic_DNA"/>
</dbReference>
<gene>
    <name evidence="1" type="ORF">MSG28_015872</name>
</gene>
<organism evidence="1 2">
    <name type="scientific">Choristoneura fumiferana</name>
    <name type="common">Spruce budworm moth</name>
    <name type="synonym">Archips fumiferana</name>
    <dbReference type="NCBI Taxonomy" id="7141"/>
    <lineage>
        <taxon>Eukaryota</taxon>
        <taxon>Metazoa</taxon>
        <taxon>Ecdysozoa</taxon>
        <taxon>Arthropoda</taxon>
        <taxon>Hexapoda</taxon>
        <taxon>Insecta</taxon>
        <taxon>Pterygota</taxon>
        <taxon>Neoptera</taxon>
        <taxon>Endopterygota</taxon>
        <taxon>Lepidoptera</taxon>
        <taxon>Glossata</taxon>
        <taxon>Ditrysia</taxon>
        <taxon>Tortricoidea</taxon>
        <taxon>Tortricidae</taxon>
        <taxon>Tortricinae</taxon>
        <taxon>Choristoneura</taxon>
    </lineage>
</organism>
<sequence length="165" mass="18332">MLATAWGDYTNGISRITVVERGACVYCAAAALPLSKGVAKSKVNEEGDVKIMFYKTVDKTGKIFKAVETDISYEPYDNILEIVPNPKIVVKDLRFECDYCHNKCPNKTAMTLHIKLVHTKELNSKCSQCPRGVRDGRPAAAHERRTRRAADRARTSATSAGRPSW</sequence>
<proteinExistence type="predicted"/>
<reference evidence="1 2" key="1">
    <citation type="journal article" date="2022" name="Genome Biol. Evol.">
        <title>The Spruce Budworm Genome: Reconstructing the Evolutionary History of Antifreeze Proteins.</title>
        <authorList>
            <person name="Beliveau C."/>
            <person name="Gagne P."/>
            <person name="Picq S."/>
            <person name="Vernygora O."/>
            <person name="Keeling C.I."/>
            <person name="Pinkney K."/>
            <person name="Doucet D."/>
            <person name="Wen F."/>
            <person name="Johnston J.S."/>
            <person name="Maaroufi H."/>
            <person name="Boyle B."/>
            <person name="Laroche J."/>
            <person name="Dewar K."/>
            <person name="Juretic N."/>
            <person name="Blackburn G."/>
            <person name="Nisole A."/>
            <person name="Brunet B."/>
            <person name="Brandao M."/>
            <person name="Lumley L."/>
            <person name="Duan J."/>
            <person name="Quan G."/>
            <person name="Lucarotti C.J."/>
            <person name="Roe A.D."/>
            <person name="Sperling F.A.H."/>
            <person name="Levesque R.C."/>
            <person name="Cusson M."/>
        </authorList>
    </citation>
    <scope>NUCLEOTIDE SEQUENCE [LARGE SCALE GENOMIC DNA]</scope>
    <source>
        <strain evidence="1">Glfc:IPQL:Cfum</strain>
    </source>
</reference>
<accession>A0ACC0K525</accession>
<comment type="caution">
    <text evidence="1">The sequence shown here is derived from an EMBL/GenBank/DDBJ whole genome shotgun (WGS) entry which is preliminary data.</text>
</comment>
<name>A0ACC0K525_CHOFU</name>
<evidence type="ECO:0000313" key="1">
    <source>
        <dbReference type="EMBL" id="KAI8431327.1"/>
    </source>
</evidence>